<feature type="transmembrane region" description="Helical" evidence="1">
    <location>
        <begin position="6"/>
        <end position="26"/>
    </location>
</feature>
<gene>
    <name evidence="3" type="ORF">HGI39_04200</name>
</gene>
<evidence type="ECO:0000313" key="3">
    <source>
        <dbReference type="EMBL" id="MBC2473923.1"/>
    </source>
</evidence>
<dbReference type="Proteomes" id="UP001194098">
    <property type="component" value="Unassembled WGS sequence"/>
</dbReference>
<sequence>MENTTIATINSMPVAGYLMMKGFILLDKKRNYNNQERWVYYFKESSELRQTMSEYKKAKEILENNI</sequence>
<dbReference type="Pfam" id="PF18903">
    <property type="entry name" value="DUF5659"/>
    <property type="match status" value="1"/>
</dbReference>
<protein>
    <recommendedName>
        <fullName evidence="2">DUF5659 domain-containing protein</fullName>
    </recommendedName>
</protein>
<evidence type="ECO:0000256" key="1">
    <source>
        <dbReference type="SAM" id="Phobius"/>
    </source>
</evidence>
<reference evidence="3" key="1">
    <citation type="submission" date="2020-04" db="EMBL/GenBank/DDBJ databases">
        <authorList>
            <person name="Brown S."/>
        </authorList>
    </citation>
    <scope>NUCLEOTIDE SEQUENCE</scope>
    <source>
        <strain evidence="3">DJ015</strain>
    </source>
</reference>
<dbReference type="InterPro" id="IPR043718">
    <property type="entry name" value="DUF5659"/>
</dbReference>
<keyword evidence="1" id="KW-0812">Transmembrane</keyword>
<reference evidence="3" key="2">
    <citation type="journal article" date="2022" name="Nat. Biotechnol.">
        <title>Carbon-negative production of acetone and isopropanol by gas fermentation at industrial pilot scale.</title>
        <authorList>
            <person name="Liew F.E."/>
            <person name="Nogle R."/>
            <person name="Abdalla T."/>
            <person name="Rasor B.J."/>
            <person name="Canter C."/>
            <person name="Jensen R.O."/>
            <person name="Wang L."/>
            <person name="Strutz J."/>
            <person name="Chirania P."/>
            <person name="De Tissera S."/>
            <person name="Mueller A.P."/>
            <person name="Ruan Z."/>
            <person name="Gao A."/>
            <person name="Tran L."/>
            <person name="Engle N.L."/>
            <person name="Bromley J.C."/>
            <person name="Daniell J."/>
            <person name="Conrado R."/>
            <person name="Tschaplinski T.J."/>
            <person name="Giannone R.J."/>
            <person name="Hettich R.L."/>
            <person name="Karim A.S."/>
            <person name="Simpson S.D."/>
            <person name="Brown S.D."/>
            <person name="Leang C."/>
            <person name="Jewett M.C."/>
            <person name="Kopke M."/>
        </authorList>
    </citation>
    <scope>NUCLEOTIDE SEQUENCE</scope>
    <source>
        <strain evidence="3">DJ015</strain>
    </source>
</reference>
<keyword evidence="1" id="KW-0472">Membrane</keyword>
<dbReference type="AlphaFoldDB" id="A0AAW3W550"/>
<name>A0AAW3W550_CLOBE</name>
<proteinExistence type="predicted"/>
<dbReference type="RefSeq" id="WP_171779936.1">
    <property type="nucleotide sequence ID" value="NZ_JABAGV010000007.1"/>
</dbReference>
<evidence type="ECO:0000259" key="2">
    <source>
        <dbReference type="Pfam" id="PF18903"/>
    </source>
</evidence>
<accession>A0AAW3W550</accession>
<organism evidence="3 4">
    <name type="scientific">Clostridium beijerinckii</name>
    <name type="common">Clostridium MP</name>
    <dbReference type="NCBI Taxonomy" id="1520"/>
    <lineage>
        <taxon>Bacteria</taxon>
        <taxon>Bacillati</taxon>
        <taxon>Bacillota</taxon>
        <taxon>Clostridia</taxon>
        <taxon>Eubacteriales</taxon>
        <taxon>Clostridiaceae</taxon>
        <taxon>Clostridium</taxon>
    </lineage>
</organism>
<keyword evidence="1" id="KW-1133">Transmembrane helix</keyword>
<comment type="caution">
    <text evidence="3">The sequence shown here is derived from an EMBL/GenBank/DDBJ whole genome shotgun (WGS) entry which is preliminary data.</text>
</comment>
<evidence type="ECO:0000313" key="4">
    <source>
        <dbReference type="Proteomes" id="UP001194098"/>
    </source>
</evidence>
<feature type="domain" description="DUF5659" evidence="2">
    <location>
        <begin position="8"/>
        <end position="59"/>
    </location>
</feature>
<dbReference type="EMBL" id="JABAGV010000007">
    <property type="protein sequence ID" value="MBC2473923.1"/>
    <property type="molecule type" value="Genomic_DNA"/>
</dbReference>